<sequence>MDLSREFKGVSLDERVEDERLYEGKIDRAFGTAEEDEHLICRGRGGTAEENAFDEVVGALENIIMEPGFAEMQTRFCQDHCELFDPDEEENKLEYTTLFHEYTDLIEGYLESRLQRRMPGFRLDKFAIACEKRKDEVCGDVFDILLSLGDFDEFKDLMVSHRPSSHHAAFADVASNPDILCAMPMMR</sequence>
<dbReference type="GO" id="GO:0005758">
    <property type="term" value="C:mitochondrial intermembrane space"/>
    <property type="evidence" value="ECO:0007669"/>
    <property type="project" value="UniProtKB-SubCell"/>
</dbReference>
<comment type="subcellular location">
    <subcellularLocation>
        <location evidence="1">Cytoplasm</location>
        <location evidence="1">Cytoskeleton</location>
        <location evidence="1">Cilium basal body</location>
    </subcellularLocation>
    <subcellularLocation>
        <location evidence="3">Cytoplasm</location>
        <location evidence="3">Cytoskeleton</location>
        <location evidence="3">Microtubule organizing center</location>
        <location evidence="3">Centrosome</location>
    </subcellularLocation>
    <subcellularLocation>
        <location evidence="4">Mitochondrion intermembrane space</location>
    </subcellularLocation>
    <subcellularLocation>
        <location evidence="2">Nucleus</location>
    </subcellularLocation>
</comment>
<evidence type="ECO:0000313" key="14">
    <source>
        <dbReference type="EMBL" id="GBG34778.1"/>
    </source>
</evidence>
<dbReference type="AlphaFoldDB" id="A0A2R5GY96"/>
<dbReference type="PANTHER" id="PTHR15487">
    <property type="entry name" value="ADP-RIBOSYLATION FACTOR-LIKE PROTEIN 2-BINDING PROTEIN"/>
    <property type="match status" value="1"/>
</dbReference>
<evidence type="ECO:0000256" key="9">
    <source>
        <dbReference type="ARBA" id="ARBA00023128"/>
    </source>
</evidence>
<protein>
    <recommendedName>
        <fullName evidence="6">ADP-ribosylation factor-like protein 2-binding protein</fullName>
    </recommendedName>
</protein>
<evidence type="ECO:0000256" key="12">
    <source>
        <dbReference type="ARBA" id="ARBA00023273"/>
    </source>
</evidence>
<evidence type="ECO:0000256" key="7">
    <source>
        <dbReference type="ARBA" id="ARBA00022490"/>
    </source>
</evidence>
<dbReference type="InParanoid" id="A0A2R5GY96"/>
<evidence type="ECO:0000313" key="15">
    <source>
        <dbReference type="Proteomes" id="UP000241890"/>
    </source>
</evidence>
<organism evidence="14 15">
    <name type="scientific">Hondaea fermentalgiana</name>
    <dbReference type="NCBI Taxonomy" id="2315210"/>
    <lineage>
        <taxon>Eukaryota</taxon>
        <taxon>Sar</taxon>
        <taxon>Stramenopiles</taxon>
        <taxon>Bigyra</taxon>
        <taxon>Labyrinthulomycetes</taxon>
        <taxon>Thraustochytrida</taxon>
        <taxon>Thraustochytriidae</taxon>
        <taxon>Hondaea</taxon>
    </lineage>
</organism>
<dbReference type="EMBL" id="BEYU01000215">
    <property type="protein sequence ID" value="GBG34778.1"/>
    <property type="molecule type" value="Genomic_DNA"/>
</dbReference>
<dbReference type="OrthoDB" id="302784at2759"/>
<dbReference type="InterPro" id="IPR023379">
    <property type="entry name" value="BART_dom"/>
</dbReference>
<dbReference type="Pfam" id="PF11527">
    <property type="entry name" value="ARL2_Bind_BART"/>
    <property type="match status" value="1"/>
</dbReference>
<evidence type="ECO:0000256" key="1">
    <source>
        <dbReference type="ARBA" id="ARBA00004120"/>
    </source>
</evidence>
<reference evidence="14 15" key="1">
    <citation type="submission" date="2017-12" db="EMBL/GenBank/DDBJ databases">
        <title>Sequencing, de novo assembly and annotation of complete genome of a new Thraustochytrid species, strain FCC1311.</title>
        <authorList>
            <person name="Sedici K."/>
            <person name="Godart F."/>
            <person name="Aiese Cigliano R."/>
            <person name="Sanseverino W."/>
            <person name="Barakat M."/>
            <person name="Ortet P."/>
            <person name="Marechal E."/>
            <person name="Cagnac O."/>
            <person name="Amato A."/>
        </authorList>
    </citation>
    <scope>NUCLEOTIDE SEQUENCE [LARGE SCALE GENOMIC DNA]</scope>
</reference>
<evidence type="ECO:0000259" key="13">
    <source>
        <dbReference type="Pfam" id="PF11527"/>
    </source>
</evidence>
<dbReference type="Proteomes" id="UP000241890">
    <property type="component" value="Unassembled WGS sequence"/>
</dbReference>
<evidence type="ECO:0000256" key="5">
    <source>
        <dbReference type="ARBA" id="ARBA00009880"/>
    </source>
</evidence>
<keyword evidence="7" id="KW-0963">Cytoplasm</keyword>
<keyword evidence="15" id="KW-1185">Reference proteome</keyword>
<keyword evidence="11" id="KW-0539">Nucleus</keyword>
<comment type="caution">
    <text evidence="14">The sequence shown here is derived from an EMBL/GenBank/DDBJ whole genome shotgun (WGS) entry which is preliminary data.</text>
</comment>
<comment type="similarity">
    <text evidence="5">Belongs to the ARL2BP family.</text>
</comment>
<evidence type="ECO:0000256" key="8">
    <source>
        <dbReference type="ARBA" id="ARBA00023069"/>
    </source>
</evidence>
<evidence type="ECO:0000256" key="6">
    <source>
        <dbReference type="ARBA" id="ARBA00014849"/>
    </source>
</evidence>
<feature type="domain" description="BART" evidence="13">
    <location>
        <begin position="53"/>
        <end position="162"/>
    </location>
</feature>
<gene>
    <name evidence="14" type="ORF">FCC1311_110002</name>
</gene>
<evidence type="ECO:0000256" key="3">
    <source>
        <dbReference type="ARBA" id="ARBA00004300"/>
    </source>
</evidence>
<accession>A0A2R5GY96</accession>
<dbReference type="GO" id="GO:0005634">
    <property type="term" value="C:nucleus"/>
    <property type="evidence" value="ECO:0007669"/>
    <property type="project" value="UniProtKB-SubCell"/>
</dbReference>
<name>A0A2R5GY96_9STRA</name>
<keyword evidence="8" id="KW-0969">Cilium</keyword>
<dbReference type="InterPro" id="IPR038849">
    <property type="entry name" value="ARL2BP"/>
</dbReference>
<keyword evidence="12" id="KW-0966">Cell projection</keyword>
<evidence type="ECO:0000256" key="11">
    <source>
        <dbReference type="ARBA" id="ARBA00023242"/>
    </source>
</evidence>
<evidence type="ECO:0000256" key="2">
    <source>
        <dbReference type="ARBA" id="ARBA00004123"/>
    </source>
</evidence>
<dbReference type="Gene3D" id="1.20.1520.10">
    <property type="entry name" value="ADP-ribosylation factor-like 2-binding protein, domain"/>
    <property type="match status" value="1"/>
</dbReference>
<evidence type="ECO:0000256" key="10">
    <source>
        <dbReference type="ARBA" id="ARBA00023212"/>
    </source>
</evidence>
<dbReference type="PANTHER" id="PTHR15487:SF4">
    <property type="entry name" value="ADP-RIBOSYLATION FACTOR-LIKE PROTEIN 2-BINDING PROTEIN"/>
    <property type="match status" value="1"/>
</dbReference>
<keyword evidence="10" id="KW-0206">Cytoskeleton</keyword>
<proteinExistence type="inferred from homology"/>
<dbReference type="GO" id="GO:0005813">
    <property type="term" value="C:centrosome"/>
    <property type="evidence" value="ECO:0007669"/>
    <property type="project" value="UniProtKB-SubCell"/>
</dbReference>
<evidence type="ECO:0000256" key="4">
    <source>
        <dbReference type="ARBA" id="ARBA00004569"/>
    </source>
</evidence>
<dbReference type="InterPro" id="IPR042541">
    <property type="entry name" value="BART_sf"/>
</dbReference>
<keyword evidence="9" id="KW-0496">Mitochondrion</keyword>
<dbReference type="GO" id="GO:0051457">
    <property type="term" value="P:maintenance of protein location in nucleus"/>
    <property type="evidence" value="ECO:0007669"/>
    <property type="project" value="TreeGrafter"/>
</dbReference>